<accession>A0ABN7GD15</accession>
<name>A0ABN7GD15_9GAMM</name>
<sequence>SIKLQSKDIDTELTVAKNLKKPNSINEDSAIYFTISYKF</sequence>
<evidence type="ECO:0000313" key="1">
    <source>
        <dbReference type="EMBL" id="CAB5504105.1"/>
    </source>
</evidence>
<proteinExistence type="predicted"/>
<comment type="caution">
    <text evidence="1">The sequence shown here is derived from an EMBL/GenBank/DDBJ whole genome shotgun (WGS) entry which is preliminary data.</text>
</comment>
<gene>
    <name evidence="1" type="ORF">AZO1586I_1236</name>
</gene>
<reference evidence="1 2" key="1">
    <citation type="submission" date="2020-05" db="EMBL/GenBank/DDBJ databases">
        <authorList>
            <person name="Petersen J."/>
            <person name="Sayavedra L."/>
        </authorList>
    </citation>
    <scope>NUCLEOTIDE SEQUENCE [LARGE SCALE GENOMIC DNA]</scope>
    <source>
        <strain evidence="1">B azoricus SOX ET2 1586I</strain>
    </source>
</reference>
<organism evidence="1 2">
    <name type="scientific">Bathymodiolus thermophilus thioautotrophic gill symbiont</name>
    <dbReference type="NCBI Taxonomy" id="2360"/>
    <lineage>
        <taxon>Bacteria</taxon>
        <taxon>Pseudomonadati</taxon>
        <taxon>Pseudomonadota</taxon>
        <taxon>Gammaproteobacteria</taxon>
        <taxon>sulfur-oxidizing symbionts</taxon>
    </lineage>
</organism>
<evidence type="ECO:0000313" key="2">
    <source>
        <dbReference type="Proteomes" id="UP000626656"/>
    </source>
</evidence>
<protein>
    <submittedName>
        <fullName evidence="1">Uncharacterized protein</fullName>
    </submittedName>
</protein>
<dbReference type="EMBL" id="CAHJWF010000264">
    <property type="protein sequence ID" value="CAB5504105.1"/>
    <property type="molecule type" value="Genomic_DNA"/>
</dbReference>
<dbReference type="Proteomes" id="UP000626656">
    <property type="component" value="Unassembled WGS sequence"/>
</dbReference>
<keyword evidence="2" id="KW-1185">Reference proteome</keyword>
<feature type="non-terminal residue" evidence="1">
    <location>
        <position position="1"/>
    </location>
</feature>